<dbReference type="AlphaFoldDB" id="A0A8S0Z0F1"/>
<dbReference type="OrthoDB" id="7465406at2759"/>
<gene>
    <name evidence="1" type="ORF">APLA_LOCUS2503</name>
</gene>
<proteinExistence type="predicted"/>
<dbReference type="EMBL" id="CADEBC010000205">
    <property type="protein sequence ID" value="CAB3225434.1"/>
    <property type="molecule type" value="Genomic_DNA"/>
</dbReference>
<evidence type="ECO:0000313" key="2">
    <source>
        <dbReference type="Proteomes" id="UP000494106"/>
    </source>
</evidence>
<accession>A0A8S0Z0F1</accession>
<protein>
    <submittedName>
        <fullName evidence="1">Uncharacterized protein</fullName>
    </submittedName>
</protein>
<reference evidence="1 2" key="1">
    <citation type="submission" date="2020-04" db="EMBL/GenBank/DDBJ databases">
        <authorList>
            <person name="Wallbank WR R."/>
            <person name="Pardo Diaz C."/>
            <person name="Kozak K."/>
            <person name="Martin S."/>
            <person name="Jiggins C."/>
            <person name="Moest M."/>
            <person name="Warren A I."/>
            <person name="Byers J.R.P. K."/>
            <person name="Montejo-Kovacevich G."/>
            <person name="Yen C E."/>
        </authorList>
    </citation>
    <scope>NUCLEOTIDE SEQUENCE [LARGE SCALE GENOMIC DNA]</scope>
</reference>
<evidence type="ECO:0000313" key="1">
    <source>
        <dbReference type="EMBL" id="CAB3225434.1"/>
    </source>
</evidence>
<sequence>MWLHSHGGREASAITYAVRPAQWVRAGVRDDSVPAPAPRRFRDVVSDARRHRATPGRSREWRPVARSQLPRTLWATRLSRAAVVGVLHTPPGSSTLGFRCRSYLCKNLIRDRERIANSTPIELKRQEQILLPPLRLTHNELFN</sequence>
<comment type="caution">
    <text evidence="1">The sequence shown here is derived from an EMBL/GenBank/DDBJ whole genome shotgun (WGS) entry which is preliminary data.</text>
</comment>
<keyword evidence="2" id="KW-1185">Reference proteome</keyword>
<organism evidence="1 2">
    <name type="scientific">Arctia plantaginis</name>
    <name type="common">Wood tiger moth</name>
    <name type="synonym">Phalaena plantaginis</name>
    <dbReference type="NCBI Taxonomy" id="874455"/>
    <lineage>
        <taxon>Eukaryota</taxon>
        <taxon>Metazoa</taxon>
        <taxon>Ecdysozoa</taxon>
        <taxon>Arthropoda</taxon>
        <taxon>Hexapoda</taxon>
        <taxon>Insecta</taxon>
        <taxon>Pterygota</taxon>
        <taxon>Neoptera</taxon>
        <taxon>Endopterygota</taxon>
        <taxon>Lepidoptera</taxon>
        <taxon>Glossata</taxon>
        <taxon>Ditrysia</taxon>
        <taxon>Noctuoidea</taxon>
        <taxon>Erebidae</taxon>
        <taxon>Arctiinae</taxon>
        <taxon>Arctia</taxon>
    </lineage>
</organism>
<dbReference type="Proteomes" id="UP000494106">
    <property type="component" value="Unassembled WGS sequence"/>
</dbReference>
<name>A0A8S0Z0F1_ARCPL</name>